<evidence type="ECO:0000256" key="2">
    <source>
        <dbReference type="PROSITE-ProRule" id="PRU00124"/>
    </source>
</evidence>
<reference evidence="6 7" key="1">
    <citation type="journal article" date="2015" name="Nat. Commun.">
        <title>Lucilia cuprina genome unlocks parasitic fly biology to underpin future interventions.</title>
        <authorList>
            <person name="Anstead C.A."/>
            <person name="Korhonen P.K."/>
            <person name="Young N.D."/>
            <person name="Hall R.S."/>
            <person name="Jex A.R."/>
            <person name="Murali S.C."/>
            <person name="Hughes D.S."/>
            <person name="Lee S.F."/>
            <person name="Perry T."/>
            <person name="Stroehlein A.J."/>
            <person name="Ansell B.R."/>
            <person name="Breugelmans B."/>
            <person name="Hofmann A."/>
            <person name="Qu J."/>
            <person name="Dugan S."/>
            <person name="Lee S.L."/>
            <person name="Chao H."/>
            <person name="Dinh H."/>
            <person name="Han Y."/>
            <person name="Doddapaneni H.V."/>
            <person name="Worley K.C."/>
            <person name="Muzny D.M."/>
            <person name="Ioannidis P."/>
            <person name="Waterhouse R.M."/>
            <person name="Zdobnov E.M."/>
            <person name="James P.J."/>
            <person name="Bagnall N.H."/>
            <person name="Kotze A.C."/>
            <person name="Gibbs R.A."/>
            <person name="Richards S."/>
            <person name="Batterham P."/>
            <person name="Gasser R.B."/>
        </authorList>
    </citation>
    <scope>NUCLEOTIDE SEQUENCE [LARGE SCALE GENOMIC DNA]</scope>
    <source>
        <strain evidence="6 7">LS</strain>
        <tissue evidence="6">Full body</tissue>
    </source>
</reference>
<feature type="region of interest" description="Disordered" evidence="4">
    <location>
        <begin position="218"/>
        <end position="253"/>
    </location>
</feature>
<dbReference type="PROSITE" id="PS01209">
    <property type="entry name" value="LDLRA_1"/>
    <property type="match status" value="1"/>
</dbReference>
<dbReference type="InterPro" id="IPR023415">
    <property type="entry name" value="LDLR_class-A_CS"/>
</dbReference>
<evidence type="ECO:0000256" key="1">
    <source>
        <dbReference type="ARBA" id="ARBA00023157"/>
    </source>
</evidence>
<keyword evidence="3" id="KW-0175">Coiled coil</keyword>
<dbReference type="OMA" id="GHQFIAG"/>
<dbReference type="SUPFAM" id="SSF57424">
    <property type="entry name" value="LDL receptor-like module"/>
    <property type="match status" value="1"/>
</dbReference>
<accession>A0A0L0BYV3</accession>
<organism evidence="6 7">
    <name type="scientific">Lucilia cuprina</name>
    <name type="common">Green bottle fly</name>
    <name type="synonym">Australian sheep blowfly</name>
    <dbReference type="NCBI Taxonomy" id="7375"/>
    <lineage>
        <taxon>Eukaryota</taxon>
        <taxon>Metazoa</taxon>
        <taxon>Ecdysozoa</taxon>
        <taxon>Arthropoda</taxon>
        <taxon>Hexapoda</taxon>
        <taxon>Insecta</taxon>
        <taxon>Pterygota</taxon>
        <taxon>Neoptera</taxon>
        <taxon>Endopterygota</taxon>
        <taxon>Diptera</taxon>
        <taxon>Brachycera</taxon>
        <taxon>Muscomorpha</taxon>
        <taxon>Oestroidea</taxon>
        <taxon>Calliphoridae</taxon>
        <taxon>Luciliinae</taxon>
        <taxon>Lucilia</taxon>
    </lineage>
</organism>
<feature type="compositionally biased region" description="Low complexity" evidence="4">
    <location>
        <begin position="414"/>
        <end position="433"/>
    </location>
</feature>
<dbReference type="GO" id="GO:0043195">
    <property type="term" value="C:terminal bouton"/>
    <property type="evidence" value="ECO:0007669"/>
    <property type="project" value="TreeGrafter"/>
</dbReference>
<feature type="region of interest" description="Disordered" evidence="4">
    <location>
        <begin position="396"/>
        <end position="463"/>
    </location>
</feature>
<evidence type="ECO:0000256" key="5">
    <source>
        <dbReference type="SAM" id="SignalP"/>
    </source>
</evidence>
<keyword evidence="5" id="KW-0732">Signal</keyword>
<feature type="region of interest" description="Disordered" evidence="4">
    <location>
        <begin position="28"/>
        <end position="60"/>
    </location>
</feature>
<comment type="caution">
    <text evidence="6">The sequence shown here is derived from an EMBL/GenBank/DDBJ whole genome shotgun (WGS) entry which is preliminary data.</text>
</comment>
<evidence type="ECO:0000256" key="4">
    <source>
        <dbReference type="SAM" id="MobiDB-lite"/>
    </source>
</evidence>
<dbReference type="GO" id="GO:0030297">
    <property type="term" value="F:transmembrane receptor protein tyrosine kinase activator activity"/>
    <property type="evidence" value="ECO:0007669"/>
    <property type="project" value="TreeGrafter"/>
</dbReference>
<gene>
    <name evidence="6" type="ORF">FF38_04230</name>
</gene>
<feature type="compositionally biased region" description="Low complexity" evidence="4">
    <location>
        <begin position="28"/>
        <end position="42"/>
    </location>
</feature>
<dbReference type="GO" id="GO:0043410">
    <property type="term" value="P:positive regulation of MAPK cascade"/>
    <property type="evidence" value="ECO:0007669"/>
    <property type="project" value="TreeGrafter"/>
</dbReference>
<dbReference type="OrthoDB" id="6417936at2759"/>
<dbReference type="PANTHER" id="PTHR21105:SF0">
    <property type="entry name" value="GH16255P"/>
    <property type="match status" value="1"/>
</dbReference>
<dbReference type="STRING" id="7375.A0A0L0BYV3"/>
<name>A0A0L0BYV3_LUCCU</name>
<dbReference type="EMBL" id="JRES01001139">
    <property type="protein sequence ID" value="KNC25227.1"/>
    <property type="molecule type" value="Genomic_DNA"/>
</dbReference>
<protein>
    <submittedName>
        <fullName evidence="6">Uncharacterized protein</fullName>
    </submittedName>
</protein>
<dbReference type="AlphaFoldDB" id="A0A0L0BYV3"/>
<evidence type="ECO:0000313" key="6">
    <source>
        <dbReference type="EMBL" id="KNC25227.1"/>
    </source>
</evidence>
<dbReference type="CDD" id="cd00112">
    <property type="entry name" value="LDLa"/>
    <property type="match status" value="1"/>
</dbReference>
<feature type="coiled-coil region" evidence="3">
    <location>
        <begin position="274"/>
        <end position="301"/>
    </location>
</feature>
<comment type="caution">
    <text evidence="2">Lacks conserved residue(s) required for the propagation of feature annotation.</text>
</comment>
<keyword evidence="7" id="KW-1185">Reference proteome</keyword>
<dbReference type="InterPro" id="IPR002172">
    <property type="entry name" value="LDrepeatLR_classA_rpt"/>
</dbReference>
<feature type="chain" id="PRO_5005535581" evidence="5">
    <location>
        <begin position="22"/>
        <end position="561"/>
    </location>
</feature>
<dbReference type="FunFam" id="4.10.400.10:FF:000175">
    <property type="entry name" value="GM20388"/>
    <property type="match status" value="1"/>
</dbReference>
<feature type="compositionally biased region" description="Polar residues" evidence="4">
    <location>
        <begin position="434"/>
        <end position="443"/>
    </location>
</feature>
<evidence type="ECO:0000313" key="7">
    <source>
        <dbReference type="Proteomes" id="UP000037069"/>
    </source>
</evidence>
<dbReference type="Proteomes" id="UP000037069">
    <property type="component" value="Unassembled WGS sequence"/>
</dbReference>
<feature type="compositionally biased region" description="Polar residues" evidence="4">
    <location>
        <begin position="44"/>
        <end position="60"/>
    </location>
</feature>
<proteinExistence type="predicted"/>
<dbReference type="PROSITE" id="PS50068">
    <property type="entry name" value="LDLRA_2"/>
    <property type="match status" value="1"/>
</dbReference>
<keyword evidence="1" id="KW-1015">Disulfide bond</keyword>
<dbReference type="Gene3D" id="4.10.400.10">
    <property type="entry name" value="Low-density Lipoprotein Receptor"/>
    <property type="match status" value="1"/>
</dbReference>
<dbReference type="InterPro" id="IPR036055">
    <property type="entry name" value="LDL_receptor-like_sf"/>
</dbReference>
<evidence type="ECO:0000256" key="3">
    <source>
        <dbReference type="SAM" id="Coils"/>
    </source>
</evidence>
<dbReference type="PANTHER" id="PTHR21105">
    <property type="entry name" value="GH16255P"/>
    <property type="match status" value="1"/>
</dbReference>
<feature type="compositionally biased region" description="Low complexity" evidence="4">
    <location>
        <begin position="222"/>
        <end position="247"/>
    </location>
</feature>
<sequence length="561" mass="64332">MFFSLLQTLVCVLLVNSGLYALHLTSSNTAGSNSPSNNNGPTHNAAQLTKPSATNPFQSTSNRLNEELADLAQLERERLMVMGLVKQTAEESGYHGRPIITGRIKMHPAEDMDSEYSAWLQQQARNVMFGNVVKQPLNDEEDYDSGGGGSFDPLRSTNGKYDYGRIVQPVEREFENPHNLDLDDFMELEPVQEEEDMFPDMDGYAYIEELMAEENKERLQHHYQTQPQHHQQMPQFPGFRQQQQQPQSHHMPLNHNYQNQEAAMEKNQQVLQDFFEKEQKLQNLNHQQQQQQQQQQQFNNKYRNNIRMQQKWLRKRNQLQQQQQQLPRNIFGQKNNKQQPLQQQPALHHFKTLSSNKLSLANSEATATTRINSHNNNNNNNNNKPIDTAQLLKNSEQKQNTHDTQLNKEDKTKFSSSSSSAANKSEKSLNAANLEQNPEQLQHPNHKRSGLNPASLASSAGVSSPHSLASQLMLRTARGQRQYDVPQIECPTAMDGMERFACPTPDLQGRYRCIDDHVLCDGFLDCPEGEDEDRRSCMFYKTTKAHLDVLADALLRWARGR</sequence>
<feature type="compositionally biased region" description="Basic and acidic residues" evidence="4">
    <location>
        <begin position="396"/>
        <end position="413"/>
    </location>
</feature>
<feature type="signal peptide" evidence="5">
    <location>
        <begin position="1"/>
        <end position="21"/>
    </location>
</feature>